<reference evidence="1" key="1">
    <citation type="submission" date="2021-06" db="EMBL/GenBank/DDBJ databases">
        <authorList>
            <person name="Kallberg Y."/>
            <person name="Tangrot J."/>
            <person name="Rosling A."/>
        </authorList>
    </citation>
    <scope>NUCLEOTIDE SEQUENCE</scope>
    <source>
        <strain evidence="1">IN212</strain>
    </source>
</reference>
<keyword evidence="2" id="KW-1185">Reference proteome</keyword>
<feature type="non-terminal residue" evidence="1">
    <location>
        <position position="82"/>
    </location>
</feature>
<dbReference type="OrthoDB" id="2429651at2759"/>
<dbReference type="Proteomes" id="UP000789396">
    <property type="component" value="Unassembled WGS sequence"/>
</dbReference>
<dbReference type="AlphaFoldDB" id="A0A9N9JN21"/>
<proteinExistence type="predicted"/>
<sequence length="82" mass="9333">MGQESSDDYLNKVIQSWAYLEEHMMILKNANTEDFDNVIKCNILKSIMSEKSVSVSANNNLVVGNLAINSSDTLWAWMRAKY</sequence>
<name>A0A9N9JN21_9GLOM</name>
<evidence type="ECO:0000313" key="1">
    <source>
        <dbReference type="EMBL" id="CAG8788411.1"/>
    </source>
</evidence>
<comment type="caution">
    <text evidence="1">The sequence shown here is derived from an EMBL/GenBank/DDBJ whole genome shotgun (WGS) entry which is preliminary data.</text>
</comment>
<dbReference type="EMBL" id="CAJVPZ010058801">
    <property type="protein sequence ID" value="CAG8788411.1"/>
    <property type="molecule type" value="Genomic_DNA"/>
</dbReference>
<accession>A0A9N9JN21</accession>
<protein>
    <submittedName>
        <fullName evidence="1">18639_t:CDS:1</fullName>
    </submittedName>
</protein>
<evidence type="ECO:0000313" key="2">
    <source>
        <dbReference type="Proteomes" id="UP000789396"/>
    </source>
</evidence>
<organism evidence="1 2">
    <name type="scientific">Racocetra fulgida</name>
    <dbReference type="NCBI Taxonomy" id="60492"/>
    <lineage>
        <taxon>Eukaryota</taxon>
        <taxon>Fungi</taxon>
        <taxon>Fungi incertae sedis</taxon>
        <taxon>Mucoromycota</taxon>
        <taxon>Glomeromycotina</taxon>
        <taxon>Glomeromycetes</taxon>
        <taxon>Diversisporales</taxon>
        <taxon>Gigasporaceae</taxon>
        <taxon>Racocetra</taxon>
    </lineage>
</organism>
<gene>
    <name evidence="1" type="ORF">RFULGI_LOCUS16503</name>
</gene>